<dbReference type="KEGG" id="auh:AWM75_00740"/>
<protein>
    <submittedName>
        <fullName evidence="2">Organic hydroperoxide resistance protein</fullName>
    </submittedName>
</protein>
<sequence length="145" mass="15464">MSNYEKIYATTSLNTGGRQGESALTDGSFKVAIDTPKEMGGQGQGQNPEQLLAMAYSACFNSALQANLAMAKEKAESKVAVQVDMYKKPDAVDFKLGAKIQVAIDGMTADQVQAFAEKAHQTCPFSKAMAGNIDISLEVVDFDSI</sequence>
<comment type="similarity">
    <text evidence="1">Belongs to the OsmC/Ohr family.</text>
</comment>
<dbReference type="InterPro" id="IPR036102">
    <property type="entry name" value="OsmC/Ohrsf"/>
</dbReference>
<keyword evidence="3" id="KW-1185">Reference proteome</keyword>
<reference evidence="2 3" key="1">
    <citation type="journal article" date="2016" name="Genome Announc.">
        <title>Complete Genome Sequences of Aerococcus christensenii CCUG 28831T, Aerococcus sanguinicola CCUG 43001T, Aerococcus urinae CCUG 36881T, Aerococcus urinaeequi CCUG 28094T, Aerococcus urinaehominis CCUG 42038 BT, and Aerococcus viridans CCUG 4311T.</title>
        <authorList>
            <person name="Carkaci D."/>
            <person name="Dargis R."/>
            <person name="Nielsen X.C."/>
            <person name="Skovgaard O."/>
            <person name="Fuursted K."/>
            <person name="Christensen J.J."/>
        </authorList>
    </citation>
    <scope>NUCLEOTIDE SEQUENCE [LARGE SCALE GENOMIC DNA]</scope>
    <source>
        <strain evidence="2 3">CCUG42038B</strain>
    </source>
</reference>
<dbReference type="NCBIfam" id="TIGR03561">
    <property type="entry name" value="organ_hyd_perox"/>
    <property type="match status" value="1"/>
</dbReference>
<dbReference type="OrthoDB" id="9797508at2"/>
<dbReference type="AlphaFoldDB" id="A0A0X8FJQ9"/>
<proteinExistence type="inferred from homology"/>
<evidence type="ECO:0000313" key="2">
    <source>
        <dbReference type="EMBL" id="AMB98608.1"/>
    </source>
</evidence>
<dbReference type="Gene3D" id="3.30.300.20">
    <property type="match status" value="1"/>
</dbReference>
<dbReference type="GO" id="GO:0006979">
    <property type="term" value="P:response to oxidative stress"/>
    <property type="evidence" value="ECO:0007669"/>
    <property type="project" value="InterPro"/>
</dbReference>
<dbReference type="PANTHER" id="PTHR33797">
    <property type="entry name" value="ORGANIC HYDROPEROXIDE RESISTANCE PROTEIN-LIKE"/>
    <property type="match status" value="1"/>
</dbReference>
<name>A0A0X8FJQ9_9LACT</name>
<gene>
    <name evidence="2" type="ORF">AWM75_00740</name>
</gene>
<dbReference type="InterPro" id="IPR019953">
    <property type="entry name" value="OHR"/>
</dbReference>
<evidence type="ECO:0000256" key="1">
    <source>
        <dbReference type="ARBA" id="ARBA00007378"/>
    </source>
</evidence>
<dbReference type="RefSeq" id="WP_067977267.1">
    <property type="nucleotide sequence ID" value="NZ_CP014163.1"/>
</dbReference>
<dbReference type="PANTHER" id="PTHR33797:SF2">
    <property type="entry name" value="ORGANIC HYDROPEROXIDE RESISTANCE PROTEIN-LIKE"/>
    <property type="match status" value="1"/>
</dbReference>
<dbReference type="InterPro" id="IPR015946">
    <property type="entry name" value="KH_dom-like_a/b"/>
</dbReference>
<dbReference type="STRING" id="128944.AWM75_00740"/>
<dbReference type="Pfam" id="PF02566">
    <property type="entry name" value="OsmC"/>
    <property type="match status" value="1"/>
</dbReference>
<dbReference type="SUPFAM" id="SSF82784">
    <property type="entry name" value="OsmC-like"/>
    <property type="match status" value="1"/>
</dbReference>
<dbReference type="InterPro" id="IPR003718">
    <property type="entry name" value="OsmC/Ohr_fam"/>
</dbReference>
<accession>A0A0X8FJQ9</accession>
<reference evidence="3" key="2">
    <citation type="submission" date="2016-01" db="EMBL/GenBank/DDBJ databases">
        <title>Six Aerococcus type strain genome sequencing and assembly using PacBio and Illumina Hiseq.</title>
        <authorList>
            <person name="Carkaci D."/>
            <person name="Dargis R."/>
            <person name="Nielsen X.C."/>
            <person name="Skovgaard O."/>
            <person name="Fuursted K."/>
            <person name="Christensen J.J."/>
        </authorList>
    </citation>
    <scope>NUCLEOTIDE SEQUENCE [LARGE SCALE GENOMIC DNA]</scope>
    <source>
        <strain evidence="3">CCUG42038B</strain>
    </source>
</reference>
<dbReference type="Proteomes" id="UP000062260">
    <property type="component" value="Chromosome"/>
</dbReference>
<evidence type="ECO:0000313" key="3">
    <source>
        <dbReference type="Proteomes" id="UP000062260"/>
    </source>
</evidence>
<organism evidence="2 3">
    <name type="scientific">Aerococcus urinaehominis</name>
    <dbReference type="NCBI Taxonomy" id="128944"/>
    <lineage>
        <taxon>Bacteria</taxon>
        <taxon>Bacillati</taxon>
        <taxon>Bacillota</taxon>
        <taxon>Bacilli</taxon>
        <taxon>Lactobacillales</taxon>
        <taxon>Aerococcaceae</taxon>
        <taxon>Aerococcus</taxon>
    </lineage>
</organism>
<dbReference type="EMBL" id="CP014163">
    <property type="protein sequence ID" value="AMB98608.1"/>
    <property type="molecule type" value="Genomic_DNA"/>
</dbReference>